<dbReference type="Proteomes" id="UP000194236">
    <property type="component" value="Unassembled WGS sequence"/>
</dbReference>
<comment type="caution">
    <text evidence="1">The sequence shown here is derived from an EMBL/GenBank/DDBJ whole genome shotgun (WGS) entry which is preliminary data.</text>
</comment>
<sequence length="24" mass="3003">MTFPNHHRHHLHFRMIGLNLDHQN</sequence>
<accession>A0A1Y3BD85</accession>
<protein>
    <submittedName>
        <fullName evidence="1">Uncharacterized protein</fullName>
    </submittedName>
</protein>
<reference evidence="1 2" key="1">
    <citation type="submission" date="2017-03" db="EMBL/GenBank/DDBJ databases">
        <title>Genome Survey of Euroglyphus maynei.</title>
        <authorList>
            <person name="Arlian L.G."/>
            <person name="Morgan M.S."/>
            <person name="Rider S.D."/>
        </authorList>
    </citation>
    <scope>NUCLEOTIDE SEQUENCE [LARGE SCALE GENOMIC DNA]</scope>
    <source>
        <strain evidence="1">Arlian Lab</strain>
        <tissue evidence="1">Whole body</tissue>
    </source>
</reference>
<evidence type="ECO:0000313" key="2">
    <source>
        <dbReference type="Proteomes" id="UP000194236"/>
    </source>
</evidence>
<dbReference type="AlphaFoldDB" id="A0A1Y3BD85"/>
<name>A0A1Y3BD85_EURMA</name>
<organism evidence="1 2">
    <name type="scientific">Euroglyphus maynei</name>
    <name type="common">Mayne's house dust mite</name>
    <dbReference type="NCBI Taxonomy" id="6958"/>
    <lineage>
        <taxon>Eukaryota</taxon>
        <taxon>Metazoa</taxon>
        <taxon>Ecdysozoa</taxon>
        <taxon>Arthropoda</taxon>
        <taxon>Chelicerata</taxon>
        <taxon>Arachnida</taxon>
        <taxon>Acari</taxon>
        <taxon>Acariformes</taxon>
        <taxon>Sarcoptiformes</taxon>
        <taxon>Astigmata</taxon>
        <taxon>Psoroptidia</taxon>
        <taxon>Analgoidea</taxon>
        <taxon>Pyroglyphidae</taxon>
        <taxon>Pyroglyphinae</taxon>
        <taxon>Euroglyphus</taxon>
    </lineage>
</organism>
<dbReference type="EMBL" id="MUJZ01025959">
    <property type="protein sequence ID" value="OTF78859.1"/>
    <property type="molecule type" value="Genomic_DNA"/>
</dbReference>
<proteinExistence type="predicted"/>
<keyword evidence="2" id="KW-1185">Reference proteome</keyword>
<evidence type="ECO:0000313" key="1">
    <source>
        <dbReference type="EMBL" id="OTF78859.1"/>
    </source>
</evidence>
<gene>
    <name evidence="1" type="ORF">BLA29_015365</name>
</gene>